<dbReference type="Gene3D" id="3.40.1280.10">
    <property type="match status" value="1"/>
</dbReference>
<proteinExistence type="predicted"/>
<dbReference type="Pfam" id="PF00588">
    <property type="entry name" value="SpoU_methylase"/>
    <property type="match status" value="1"/>
</dbReference>
<gene>
    <name evidence="4" type="ORF">ORY91_000752</name>
    <name evidence="5" type="ORF">V9W64_03145</name>
</gene>
<keyword evidence="6" id="KW-1185">Reference proteome</keyword>
<organism evidence="4">
    <name type="scientific">Neisseria leonii</name>
    <dbReference type="NCBI Taxonomy" id="2995413"/>
    <lineage>
        <taxon>Bacteria</taxon>
        <taxon>Pseudomonadati</taxon>
        <taxon>Pseudomonadota</taxon>
        <taxon>Betaproteobacteria</taxon>
        <taxon>Neisseriales</taxon>
        <taxon>Neisseriaceae</taxon>
        <taxon>Neisseria</taxon>
    </lineage>
</organism>
<evidence type="ECO:0000313" key="4">
    <source>
        <dbReference type="EMBL" id="MDD9327367.1"/>
    </source>
</evidence>
<dbReference type="RefSeq" id="WP_274584605.1">
    <property type="nucleotide sequence ID" value="NZ_CP145811.1"/>
</dbReference>
<evidence type="ECO:0000256" key="1">
    <source>
        <dbReference type="ARBA" id="ARBA00022603"/>
    </source>
</evidence>
<dbReference type="CDD" id="cd18095">
    <property type="entry name" value="SpoU-like_rRNA-MTase"/>
    <property type="match status" value="1"/>
</dbReference>
<evidence type="ECO:0000256" key="2">
    <source>
        <dbReference type="ARBA" id="ARBA00022679"/>
    </source>
</evidence>
<evidence type="ECO:0000259" key="3">
    <source>
        <dbReference type="Pfam" id="PF00588"/>
    </source>
</evidence>
<dbReference type="InterPro" id="IPR051259">
    <property type="entry name" value="rRNA_Methyltransferase"/>
</dbReference>
<dbReference type="PANTHER" id="PTHR43191">
    <property type="entry name" value="RRNA METHYLTRANSFERASE 3"/>
    <property type="match status" value="1"/>
</dbReference>
<dbReference type="InterPro" id="IPR029064">
    <property type="entry name" value="Ribosomal_eL30-like_sf"/>
</dbReference>
<reference evidence="4" key="1">
    <citation type="submission" date="2022-10" db="EMBL/GenBank/DDBJ databases">
        <authorList>
            <person name="Boutroux M."/>
        </authorList>
    </citation>
    <scope>NUCLEOTIDE SEQUENCE</scope>
    <source>
        <strain evidence="4">51.81</strain>
    </source>
</reference>
<protein>
    <submittedName>
        <fullName evidence="4">RNA methyltransferase</fullName>
    </submittedName>
</protein>
<dbReference type="SUPFAM" id="SSF55315">
    <property type="entry name" value="L30e-like"/>
    <property type="match status" value="1"/>
</dbReference>
<dbReference type="GO" id="GO:0006396">
    <property type="term" value="P:RNA processing"/>
    <property type="evidence" value="ECO:0007669"/>
    <property type="project" value="InterPro"/>
</dbReference>
<dbReference type="AlphaFoldDB" id="A0A9X4E0R5"/>
<dbReference type="GO" id="GO:0003723">
    <property type="term" value="F:RNA binding"/>
    <property type="evidence" value="ECO:0007669"/>
    <property type="project" value="InterPro"/>
</dbReference>
<reference evidence="5" key="2">
    <citation type="submission" date="2024-02" db="EMBL/GenBank/DDBJ databases">
        <title>Neisseria leonii sp. nov.</title>
        <authorList>
            <person name="Boutroux M."/>
            <person name="Favre-Rochex S."/>
            <person name="Gorgette O."/>
            <person name="Touak G."/>
            <person name="Muhle E."/>
            <person name="Chesneau O."/>
            <person name="Clermont D."/>
            <person name="Rahi P."/>
        </authorList>
    </citation>
    <scope>NUCLEOTIDE SEQUENCE</scope>
    <source>
        <strain evidence="5">51.81</strain>
    </source>
</reference>
<dbReference type="GO" id="GO:0032259">
    <property type="term" value="P:methylation"/>
    <property type="evidence" value="ECO:0007669"/>
    <property type="project" value="UniProtKB-KW"/>
</dbReference>
<dbReference type="EMBL" id="CP146598">
    <property type="protein sequence ID" value="WWY03752.1"/>
    <property type="molecule type" value="Genomic_DNA"/>
</dbReference>
<dbReference type="GO" id="GO:0008173">
    <property type="term" value="F:RNA methyltransferase activity"/>
    <property type="evidence" value="ECO:0007669"/>
    <property type="project" value="InterPro"/>
</dbReference>
<accession>A0A9X4E0R5</accession>
<dbReference type="InterPro" id="IPR029026">
    <property type="entry name" value="tRNA_m1G_MTases_N"/>
</dbReference>
<dbReference type="PANTHER" id="PTHR43191:SF2">
    <property type="entry name" value="RRNA METHYLTRANSFERASE 3, MITOCHONDRIAL"/>
    <property type="match status" value="1"/>
</dbReference>
<sequence length="262" mass="27759">MKHITSAQNTALKRLAKLAASGKARRADGLAVLEGEHLLEMYLDSGGVPLQCWLPEAKQDKDAVRRLTARLGGQTEVLTAADGLLAKVGGLAQGEDLITLITQPRPSAACTDGTCVVLDRVQDPGNVGTILRSAAAAGVRRVILSADSADVWSPKVLRSGMGAHFLLDIDANCRDLAAWRQGYRRAVYAAALTDNNHYSLYDMNLTEPCAWIFGNEGSGVSTAVLALADAAVRIPMAAGTESLNVAMAATVCLFEQMRQQAV</sequence>
<dbReference type="Proteomes" id="UP001149607">
    <property type="component" value="Chromosome"/>
</dbReference>
<dbReference type="EMBL" id="JAPQFL010000001">
    <property type="protein sequence ID" value="MDD9327367.1"/>
    <property type="molecule type" value="Genomic_DNA"/>
</dbReference>
<dbReference type="SUPFAM" id="SSF75217">
    <property type="entry name" value="alpha/beta knot"/>
    <property type="match status" value="1"/>
</dbReference>
<keyword evidence="2" id="KW-0808">Transferase</keyword>
<dbReference type="InterPro" id="IPR029028">
    <property type="entry name" value="Alpha/beta_knot_MTases"/>
</dbReference>
<dbReference type="Gene3D" id="3.30.1330.30">
    <property type="match status" value="1"/>
</dbReference>
<evidence type="ECO:0000313" key="6">
    <source>
        <dbReference type="Proteomes" id="UP001149607"/>
    </source>
</evidence>
<evidence type="ECO:0000313" key="5">
    <source>
        <dbReference type="EMBL" id="WWY03752.1"/>
    </source>
</evidence>
<dbReference type="InterPro" id="IPR001537">
    <property type="entry name" value="SpoU_MeTrfase"/>
</dbReference>
<keyword evidence="1 4" id="KW-0489">Methyltransferase</keyword>
<name>A0A9X4E0R5_9NEIS</name>
<feature type="domain" description="tRNA/rRNA methyltransferase SpoU type" evidence="3">
    <location>
        <begin position="115"/>
        <end position="254"/>
    </location>
</feature>